<gene>
    <name evidence="2" type="ORF">GGX14DRAFT_587549</name>
</gene>
<reference evidence="2" key="1">
    <citation type="submission" date="2023-03" db="EMBL/GenBank/DDBJ databases">
        <title>Massive genome expansion in bonnet fungi (Mycena s.s.) driven by repeated elements and novel gene families across ecological guilds.</title>
        <authorList>
            <consortium name="Lawrence Berkeley National Laboratory"/>
            <person name="Harder C.B."/>
            <person name="Miyauchi S."/>
            <person name="Viragh M."/>
            <person name="Kuo A."/>
            <person name="Thoen E."/>
            <person name="Andreopoulos B."/>
            <person name="Lu D."/>
            <person name="Skrede I."/>
            <person name="Drula E."/>
            <person name="Henrissat B."/>
            <person name="Morin E."/>
            <person name="Kohler A."/>
            <person name="Barry K."/>
            <person name="LaButti K."/>
            <person name="Morin E."/>
            <person name="Salamov A."/>
            <person name="Lipzen A."/>
            <person name="Mereny Z."/>
            <person name="Hegedus B."/>
            <person name="Baldrian P."/>
            <person name="Stursova M."/>
            <person name="Weitz H."/>
            <person name="Taylor A."/>
            <person name="Grigoriev I.V."/>
            <person name="Nagy L.G."/>
            <person name="Martin F."/>
            <person name="Kauserud H."/>
        </authorList>
    </citation>
    <scope>NUCLEOTIDE SEQUENCE</scope>
    <source>
        <strain evidence="2">9144</strain>
    </source>
</reference>
<feature type="compositionally biased region" description="Basic and acidic residues" evidence="1">
    <location>
        <begin position="95"/>
        <end position="107"/>
    </location>
</feature>
<accession>A0AAD6Y4H3</accession>
<dbReference type="AlphaFoldDB" id="A0AAD6Y4H3"/>
<sequence>MFVALSPILQGLAVGRLSLSLKRVTGEVPCRVSHLVIDSSGFLRMRKSRRNPEEPAELTNSEGSTNIFAVRLSPVRTAYPTRPPLGSKVSVSLGRPEEGLEVKDRKASSATLGPQPLAYKTLARQVENPVSHSVSPVAMKSSARGRSGP</sequence>
<keyword evidence="3" id="KW-1185">Reference proteome</keyword>
<dbReference type="Proteomes" id="UP001219525">
    <property type="component" value="Unassembled WGS sequence"/>
</dbReference>
<dbReference type="EMBL" id="JARJCW010000104">
    <property type="protein sequence ID" value="KAJ7193783.1"/>
    <property type="molecule type" value="Genomic_DNA"/>
</dbReference>
<evidence type="ECO:0000256" key="1">
    <source>
        <dbReference type="SAM" id="MobiDB-lite"/>
    </source>
</evidence>
<evidence type="ECO:0000313" key="2">
    <source>
        <dbReference type="EMBL" id="KAJ7193783.1"/>
    </source>
</evidence>
<name>A0AAD6Y4H3_9AGAR</name>
<comment type="caution">
    <text evidence="2">The sequence shown here is derived from an EMBL/GenBank/DDBJ whole genome shotgun (WGS) entry which is preliminary data.</text>
</comment>
<organism evidence="2 3">
    <name type="scientific">Mycena pura</name>
    <dbReference type="NCBI Taxonomy" id="153505"/>
    <lineage>
        <taxon>Eukaryota</taxon>
        <taxon>Fungi</taxon>
        <taxon>Dikarya</taxon>
        <taxon>Basidiomycota</taxon>
        <taxon>Agaricomycotina</taxon>
        <taxon>Agaricomycetes</taxon>
        <taxon>Agaricomycetidae</taxon>
        <taxon>Agaricales</taxon>
        <taxon>Marasmiineae</taxon>
        <taxon>Mycenaceae</taxon>
        <taxon>Mycena</taxon>
    </lineage>
</organism>
<evidence type="ECO:0000313" key="3">
    <source>
        <dbReference type="Proteomes" id="UP001219525"/>
    </source>
</evidence>
<protein>
    <submittedName>
        <fullName evidence="2">Uncharacterized protein</fullName>
    </submittedName>
</protein>
<feature type="region of interest" description="Disordered" evidence="1">
    <location>
        <begin position="79"/>
        <end position="149"/>
    </location>
</feature>
<proteinExistence type="predicted"/>